<dbReference type="InterPro" id="IPR023796">
    <property type="entry name" value="Serpin_dom"/>
</dbReference>
<gene>
    <name evidence="6" type="ORF">WN55_08803</name>
</gene>
<evidence type="ECO:0000313" key="6">
    <source>
        <dbReference type="EMBL" id="KZC05196.1"/>
    </source>
</evidence>
<keyword evidence="4" id="KW-0732">Signal</keyword>
<dbReference type="SMART" id="SM00093">
    <property type="entry name" value="SERPIN"/>
    <property type="match status" value="1"/>
</dbReference>
<evidence type="ECO:0000313" key="7">
    <source>
        <dbReference type="Proteomes" id="UP000076502"/>
    </source>
</evidence>
<dbReference type="InterPro" id="IPR000215">
    <property type="entry name" value="Serpin_fam"/>
</dbReference>
<dbReference type="PROSITE" id="PS00284">
    <property type="entry name" value="SERPIN"/>
    <property type="match status" value="1"/>
</dbReference>
<evidence type="ECO:0000256" key="4">
    <source>
        <dbReference type="SAM" id="SignalP"/>
    </source>
</evidence>
<comment type="similarity">
    <text evidence="3">Belongs to the serpin family.</text>
</comment>
<dbReference type="AlphaFoldDB" id="A0A154NZU3"/>
<dbReference type="STRING" id="178035.A0A154NZU3"/>
<evidence type="ECO:0000256" key="3">
    <source>
        <dbReference type="RuleBase" id="RU000411"/>
    </source>
</evidence>
<dbReference type="GO" id="GO:0004867">
    <property type="term" value="F:serine-type endopeptidase inhibitor activity"/>
    <property type="evidence" value="ECO:0007669"/>
    <property type="project" value="UniProtKB-KW"/>
</dbReference>
<accession>A0A154NZU3</accession>
<organism evidence="6 7">
    <name type="scientific">Dufourea novaeangliae</name>
    <name type="common">Sweat bee</name>
    <dbReference type="NCBI Taxonomy" id="178035"/>
    <lineage>
        <taxon>Eukaryota</taxon>
        <taxon>Metazoa</taxon>
        <taxon>Ecdysozoa</taxon>
        <taxon>Arthropoda</taxon>
        <taxon>Hexapoda</taxon>
        <taxon>Insecta</taxon>
        <taxon>Pterygota</taxon>
        <taxon>Neoptera</taxon>
        <taxon>Endopterygota</taxon>
        <taxon>Hymenoptera</taxon>
        <taxon>Apocrita</taxon>
        <taxon>Aculeata</taxon>
        <taxon>Apoidea</taxon>
        <taxon>Anthophila</taxon>
        <taxon>Halictidae</taxon>
        <taxon>Rophitinae</taxon>
        <taxon>Dufourea</taxon>
    </lineage>
</organism>
<sequence>MSVLPVLLLLGGCSAQCLTGNDNPPMVNPTTKKALADGRYAFALDTLKKTALIESRENIFYSPHSLHQALTLAYFGSRGNTEQSLKRALHIPKGQSKVDVQRYYALENSIKQQIDIQGNTTTDYEYTSANRLWISDTRKVRECMLDIFGDQLEKTDFRTNPGAVRENINQWVSNTTKGHIRDLLPPNSIDQDTDLVLANAVYFKGRWQSRFDPANSKKDLFYSSGSMNSMVTFMHQKGTFNHLISELLGAHILELPYKGEQISMFVMLPPFVSARSMNGGDRDGVRQLIERLSTDEGSAELKDILSYGMPPRDVEVYLPRFEVEKELPLGTLLHALGAGDLLAPNAADLRDFLEDGEKPLHLGDAVHRARIEVTEEGTTAAAATALFTFRSGRPLQPAIFNANHPFVYFIYDKPMGTIMFSGIYRSPNPTKNTMEMSSR</sequence>
<dbReference type="EMBL" id="KQ434786">
    <property type="protein sequence ID" value="KZC05196.1"/>
    <property type="molecule type" value="Genomic_DNA"/>
</dbReference>
<dbReference type="OrthoDB" id="671595at2759"/>
<keyword evidence="1" id="KW-0646">Protease inhibitor</keyword>
<dbReference type="PANTHER" id="PTHR11461:SF278">
    <property type="entry name" value="SERINE PROTEASE INHIBITOR 88EA"/>
    <property type="match status" value="1"/>
</dbReference>
<reference evidence="6 7" key="1">
    <citation type="submission" date="2015-07" db="EMBL/GenBank/DDBJ databases">
        <title>The genome of Dufourea novaeangliae.</title>
        <authorList>
            <person name="Pan H."/>
            <person name="Kapheim K."/>
        </authorList>
    </citation>
    <scope>NUCLEOTIDE SEQUENCE [LARGE SCALE GENOMIC DNA]</scope>
    <source>
        <strain evidence="6">0120121106</strain>
        <tissue evidence="6">Whole body</tissue>
    </source>
</reference>
<dbReference type="Pfam" id="PF00079">
    <property type="entry name" value="Serpin"/>
    <property type="match status" value="1"/>
</dbReference>
<evidence type="ECO:0000256" key="1">
    <source>
        <dbReference type="ARBA" id="ARBA00022690"/>
    </source>
</evidence>
<dbReference type="Gene3D" id="2.30.39.10">
    <property type="entry name" value="Alpha-1-antitrypsin, domain 1"/>
    <property type="match status" value="1"/>
</dbReference>
<dbReference type="Gene3D" id="3.30.497.10">
    <property type="entry name" value="Antithrombin, subunit I, domain 2"/>
    <property type="match status" value="1"/>
</dbReference>
<feature type="signal peptide" evidence="4">
    <location>
        <begin position="1"/>
        <end position="15"/>
    </location>
</feature>
<protein>
    <submittedName>
        <fullName evidence="6">Antithrombin-III</fullName>
    </submittedName>
</protein>
<dbReference type="InterPro" id="IPR036186">
    <property type="entry name" value="Serpin_sf"/>
</dbReference>
<keyword evidence="2" id="KW-0722">Serine protease inhibitor</keyword>
<dbReference type="CDD" id="cd19594">
    <property type="entry name" value="serpin_crustaceans_chelicerates_insects"/>
    <property type="match status" value="1"/>
</dbReference>
<proteinExistence type="inferred from homology"/>
<dbReference type="Proteomes" id="UP000076502">
    <property type="component" value="Unassembled WGS sequence"/>
</dbReference>
<dbReference type="SUPFAM" id="SSF56574">
    <property type="entry name" value="Serpins"/>
    <property type="match status" value="1"/>
</dbReference>
<dbReference type="PANTHER" id="PTHR11461">
    <property type="entry name" value="SERINE PROTEASE INHIBITOR, SERPIN"/>
    <property type="match status" value="1"/>
</dbReference>
<feature type="domain" description="Serpin" evidence="5">
    <location>
        <begin position="44"/>
        <end position="427"/>
    </location>
</feature>
<evidence type="ECO:0000259" key="5">
    <source>
        <dbReference type="SMART" id="SM00093"/>
    </source>
</evidence>
<dbReference type="InterPro" id="IPR042185">
    <property type="entry name" value="Serpin_sf_2"/>
</dbReference>
<dbReference type="InterPro" id="IPR023795">
    <property type="entry name" value="Serpin_CS"/>
</dbReference>
<dbReference type="InterPro" id="IPR042178">
    <property type="entry name" value="Serpin_sf_1"/>
</dbReference>
<feature type="chain" id="PRO_5012091047" evidence="4">
    <location>
        <begin position="16"/>
        <end position="439"/>
    </location>
</feature>
<keyword evidence="7" id="KW-1185">Reference proteome</keyword>
<dbReference type="GO" id="GO:0005615">
    <property type="term" value="C:extracellular space"/>
    <property type="evidence" value="ECO:0007669"/>
    <property type="project" value="InterPro"/>
</dbReference>
<evidence type="ECO:0000256" key="2">
    <source>
        <dbReference type="ARBA" id="ARBA00022900"/>
    </source>
</evidence>
<name>A0A154NZU3_DUFNO</name>